<reference evidence="3" key="1">
    <citation type="submission" date="2022-12" db="EMBL/GenBank/DDBJ databases">
        <title>Draft genome assemblies for two species of Escallonia (Escalloniales).</title>
        <authorList>
            <person name="Chanderbali A."/>
            <person name="Dervinis C."/>
            <person name="Anghel I."/>
            <person name="Soltis D."/>
            <person name="Soltis P."/>
            <person name="Zapata F."/>
        </authorList>
    </citation>
    <scope>NUCLEOTIDE SEQUENCE</scope>
    <source>
        <strain evidence="3">UCBG64.0493</strain>
        <tissue evidence="3">Leaf</tissue>
    </source>
</reference>
<evidence type="ECO:0000313" key="4">
    <source>
        <dbReference type="Proteomes" id="UP001188597"/>
    </source>
</evidence>
<evidence type="ECO:0000256" key="1">
    <source>
        <dbReference type="SAM" id="MobiDB-lite"/>
    </source>
</evidence>
<dbReference type="InterPro" id="IPR021864">
    <property type="entry name" value="DUF3475"/>
</dbReference>
<dbReference type="GO" id="GO:0045927">
    <property type="term" value="P:positive regulation of growth"/>
    <property type="evidence" value="ECO:0007669"/>
    <property type="project" value="InterPro"/>
</dbReference>
<evidence type="ECO:0000259" key="2">
    <source>
        <dbReference type="Pfam" id="PF11961"/>
    </source>
</evidence>
<dbReference type="PANTHER" id="PTHR31730">
    <property type="entry name" value="OS01G0873900 PROTEIN"/>
    <property type="match status" value="1"/>
</dbReference>
<evidence type="ECO:0000313" key="3">
    <source>
        <dbReference type="EMBL" id="KAK3013160.1"/>
    </source>
</evidence>
<organism evidence="3 4">
    <name type="scientific">Escallonia herrerae</name>
    <dbReference type="NCBI Taxonomy" id="1293975"/>
    <lineage>
        <taxon>Eukaryota</taxon>
        <taxon>Viridiplantae</taxon>
        <taxon>Streptophyta</taxon>
        <taxon>Embryophyta</taxon>
        <taxon>Tracheophyta</taxon>
        <taxon>Spermatophyta</taxon>
        <taxon>Magnoliopsida</taxon>
        <taxon>eudicotyledons</taxon>
        <taxon>Gunneridae</taxon>
        <taxon>Pentapetalae</taxon>
        <taxon>asterids</taxon>
        <taxon>campanulids</taxon>
        <taxon>Escalloniales</taxon>
        <taxon>Escalloniaceae</taxon>
        <taxon>Escallonia</taxon>
    </lineage>
</organism>
<dbReference type="PANTHER" id="PTHR31730:SF2">
    <property type="entry name" value="PROTEIN PSK SIMULATOR 3"/>
    <property type="match status" value="1"/>
</dbReference>
<comment type="caution">
    <text evidence="3">The sequence shown here is derived from an EMBL/GenBank/DDBJ whole genome shotgun (WGS) entry which is preliminary data.</text>
</comment>
<dbReference type="AlphaFoldDB" id="A0AA88VXE3"/>
<accession>A0AA88VXE3</accession>
<feature type="domain" description="DUF3475" evidence="2">
    <location>
        <begin position="192"/>
        <end position="248"/>
    </location>
</feature>
<name>A0AA88VXE3_9ASTE</name>
<keyword evidence="4" id="KW-1185">Reference proteome</keyword>
<dbReference type="Pfam" id="PF11961">
    <property type="entry name" value="DUF3475"/>
    <property type="match status" value="1"/>
</dbReference>
<feature type="compositionally biased region" description="Low complexity" evidence="1">
    <location>
        <begin position="35"/>
        <end position="46"/>
    </location>
</feature>
<gene>
    <name evidence="3" type="ORF">RJ639_009701</name>
</gene>
<dbReference type="Proteomes" id="UP001188597">
    <property type="component" value="Unassembled WGS sequence"/>
</dbReference>
<sequence>MGGICSKGSAAHAEPSRVGVNPYGSGVAGYGPRESGQSNTQSKSSSPRTRKSMEKQSQDEMQINEPVLFGEVGMTGYESNEEDFYDGIPRFPRGLSQKSRSARSKQLKKRWLDLEAYMKRMGAGAVAKFRRSVTSKEVLLGSEVSSRLGRAGTLGLEKAVEVLDTLGSSMTNLNSGGGFVSGPTTKGNELSILAFEVANTIVKGYSLMQSLSKRSIRQLKEKVLPSEGVQLLVSKDTDELLRIVAADKREELKIFSVEVIRFGNRCKDPQWHNLDRYFEKHSREPPKLLKEEADLVTQQLMTLVQYTAELYHELHILDRLEQDHQHKLQEVDSFNATQRVINLNSHIRSNSRLQTQYTTTSKVTYQILPKSDLKQ</sequence>
<feature type="region of interest" description="Disordered" evidence="1">
    <location>
        <begin position="1"/>
        <end position="65"/>
    </location>
</feature>
<proteinExistence type="predicted"/>
<protein>
    <recommendedName>
        <fullName evidence="2">DUF3475 domain-containing protein</fullName>
    </recommendedName>
</protein>
<dbReference type="EMBL" id="JAVXUP010001319">
    <property type="protein sequence ID" value="KAK3013160.1"/>
    <property type="molecule type" value="Genomic_DNA"/>
</dbReference>
<dbReference type="InterPro" id="IPR045021">
    <property type="entry name" value="PSI1/2/3"/>
</dbReference>